<feature type="domain" description="AMP-dependent synthetase/ligase" evidence="2">
    <location>
        <begin position="18"/>
        <end position="115"/>
    </location>
</feature>
<evidence type="ECO:0000259" key="2">
    <source>
        <dbReference type="Pfam" id="PF00501"/>
    </source>
</evidence>
<dbReference type="GO" id="GO:0016878">
    <property type="term" value="F:acid-thiol ligase activity"/>
    <property type="evidence" value="ECO:0007669"/>
    <property type="project" value="TreeGrafter"/>
</dbReference>
<keyword evidence="1" id="KW-0436">Ligase</keyword>
<dbReference type="PANTHER" id="PTHR43352:SF1">
    <property type="entry name" value="ANTHRANILATE--COA LIGASE"/>
    <property type="match status" value="1"/>
</dbReference>
<protein>
    <recommendedName>
        <fullName evidence="2">AMP-dependent synthetase/ligase domain-containing protein</fullName>
    </recommendedName>
</protein>
<gene>
    <name evidence="3" type="ORF">METZ01_LOCUS435884</name>
</gene>
<evidence type="ECO:0000256" key="1">
    <source>
        <dbReference type="ARBA" id="ARBA00022598"/>
    </source>
</evidence>
<sequence>MTISANKFPETLGSLLFKSANNWGENLALALHERDNSEWTYQELCDNATRVASYLTTRGVRRGDRVIIWGDNRPEWVAAFFGSVLIGAIVVPLDAQSTSEFFSLIDHETQPSFMFLGSEQL</sequence>
<feature type="non-terminal residue" evidence="3">
    <location>
        <position position="121"/>
    </location>
</feature>
<accession>A0A382YIX1</accession>
<dbReference type="GO" id="GO:0044550">
    <property type="term" value="P:secondary metabolite biosynthetic process"/>
    <property type="evidence" value="ECO:0007669"/>
    <property type="project" value="TreeGrafter"/>
</dbReference>
<dbReference type="InterPro" id="IPR000873">
    <property type="entry name" value="AMP-dep_synth/lig_dom"/>
</dbReference>
<organism evidence="3">
    <name type="scientific">marine metagenome</name>
    <dbReference type="NCBI Taxonomy" id="408172"/>
    <lineage>
        <taxon>unclassified sequences</taxon>
        <taxon>metagenomes</taxon>
        <taxon>ecological metagenomes</taxon>
    </lineage>
</organism>
<dbReference type="PANTHER" id="PTHR43352">
    <property type="entry name" value="ACETYL-COA SYNTHETASE"/>
    <property type="match status" value="1"/>
</dbReference>
<reference evidence="3" key="1">
    <citation type="submission" date="2018-05" db="EMBL/GenBank/DDBJ databases">
        <authorList>
            <person name="Lanie J.A."/>
            <person name="Ng W.-L."/>
            <person name="Kazmierczak K.M."/>
            <person name="Andrzejewski T.M."/>
            <person name="Davidsen T.M."/>
            <person name="Wayne K.J."/>
            <person name="Tettelin H."/>
            <person name="Glass J.I."/>
            <person name="Rusch D."/>
            <person name="Podicherti R."/>
            <person name="Tsui H.-C.T."/>
            <person name="Winkler M.E."/>
        </authorList>
    </citation>
    <scope>NUCLEOTIDE SEQUENCE</scope>
</reference>
<dbReference type="Pfam" id="PF00501">
    <property type="entry name" value="AMP-binding"/>
    <property type="match status" value="1"/>
</dbReference>
<evidence type="ECO:0000313" key="3">
    <source>
        <dbReference type="EMBL" id="SVD83030.1"/>
    </source>
</evidence>
<proteinExistence type="predicted"/>
<dbReference type="AlphaFoldDB" id="A0A382YIX1"/>
<dbReference type="Gene3D" id="3.40.50.980">
    <property type="match status" value="1"/>
</dbReference>
<dbReference type="SUPFAM" id="SSF56801">
    <property type="entry name" value="Acetyl-CoA synthetase-like"/>
    <property type="match status" value="1"/>
</dbReference>
<dbReference type="EMBL" id="UINC01176072">
    <property type="protein sequence ID" value="SVD83030.1"/>
    <property type="molecule type" value="Genomic_DNA"/>
</dbReference>
<name>A0A382YIX1_9ZZZZ</name>